<dbReference type="EMBL" id="CADEAL010004169">
    <property type="protein sequence ID" value="CAB1453400.1"/>
    <property type="molecule type" value="Genomic_DNA"/>
</dbReference>
<accession>A0A9N7VSA3</accession>
<evidence type="ECO:0000313" key="3">
    <source>
        <dbReference type="Proteomes" id="UP001153269"/>
    </source>
</evidence>
<keyword evidence="3" id="KW-1185">Reference proteome</keyword>
<reference evidence="2" key="1">
    <citation type="submission" date="2020-03" db="EMBL/GenBank/DDBJ databases">
        <authorList>
            <person name="Weist P."/>
        </authorList>
    </citation>
    <scope>NUCLEOTIDE SEQUENCE</scope>
</reference>
<feature type="region of interest" description="Disordered" evidence="1">
    <location>
        <begin position="85"/>
        <end position="157"/>
    </location>
</feature>
<feature type="compositionally biased region" description="Gly residues" evidence="1">
    <location>
        <begin position="1"/>
        <end position="10"/>
    </location>
</feature>
<protein>
    <submittedName>
        <fullName evidence="2">Uncharacterized protein</fullName>
    </submittedName>
</protein>
<gene>
    <name evidence="2" type="ORF">PLEPLA_LOCUS41153</name>
</gene>
<name>A0A9N7VSA3_PLEPL</name>
<feature type="region of interest" description="Disordered" evidence="1">
    <location>
        <begin position="1"/>
        <end position="27"/>
    </location>
</feature>
<proteinExistence type="predicted"/>
<dbReference type="Proteomes" id="UP001153269">
    <property type="component" value="Unassembled WGS sequence"/>
</dbReference>
<comment type="caution">
    <text evidence="2">The sequence shown here is derived from an EMBL/GenBank/DDBJ whole genome shotgun (WGS) entry which is preliminary data.</text>
</comment>
<feature type="compositionally biased region" description="Gly residues" evidence="1">
    <location>
        <begin position="144"/>
        <end position="155"/>
    </location>
</feature>
<dbReference type="AlphaFoldDB" id="A0A9N7VSA3"/>
<organism evidence="2 3">
    <name type="scientific">Pleuronectes platessa</name>
    <name type="common">European plaice</name>
    <dbReference type="NCBI Taxonomy" id="8262"/>
    <lineage>
        <taxon>Eukaryota</taxon>
        <taxon>Metazoa</taxon>
        <taxon>Chordata</taxon>
        <taxon>Craniata</taxon>
        <taxon>Vertebrata</taxon>
        <taxon>Euteleostomi</taxon>
        <taxon>Actinopterygii</taxon>
        <taxon>Neopterygii</taxon>
        <taxon>Teleostei</taxon>
        <taxon>Neoteleostei</taxon>
        <taxon>Acanthomorphata</taxon>
        <taxon>Carangaria</taxon>
        <taxon>Pleuronectiformes</taxon>
        <taxon>Pleuronectoidei</taxon>
        <taxon>Pleuronectidae</taxon>
        <taxon>Pleuronectes</taxon>
    </lineage>
</organism>
<sequence>MEERMGGGGQVPASNQSEERCAVTRADTGQPQLQLLIMDVQASEDLPLMSTSAASVPSSVQNERRRCQAVTDCPSMIEVGEGAISQPGSLLRAGSRRQQPGRDRVNTNKGEVGEALPKVTWSVSGRGGGGGLEEEMEGGREGGMEGGMEAGGEGTGRSWERVAVETEPSVGWCEVRAVIPGGDCSEMLLVV</sequence>
<evidence type="ECO:0000313" key="2">
    <source>
        <dbReference type="EMBL" id="CAB1453400.1"/>
    </source>
</evidence>
<evidence type="ECO:0000256" key="1">
    <source>
        <dbReference type="SAM" id="MobiDB-lite"/>
    </source>
</evidence>